<organism evidence="9 10">
    <name type="scientific">Sphingomonas arantia</name>
    <dbReference type="NCBI Taxonomy" id="1460676"/>
    <lineage>
        <taxon>Bacteria</taxon>
        <taxon>Pseudomonadati</taxon>
        <taxon>Pseudomonadota</taxon>
        <taxon>Alphaproteobacteria</taxon>
        <taxon>Sphingomonadales</taxon>
        <taxon>Sphingomonadaceae</taxon>
        <taxon>Sphingomonas</taxon>
    </lineage>
</organism>
<protein>
    <submittedName>
        <fullName evidence="9">L,D-transpeptidase family protein</fullName>
    </submittedName>
</protein>
<comment type="pathway">
    <text evidence="1 7">Cell wall biogenesis; peptidoglycan biosynthesis.</text>
</comment>
<gene>
    <name evidence="9" type="ORF">ACFSGX_04220</name>
</gene>
<evidence type="ECO:0000259" key="8">
    <source>
        <dbReference type="PROSITE" id="PS52029"/>
    </source>
</evidence>
<comment type="caution">
    <text evidence="9">The sequence shown here is derived from an EMBL/GenBank/DDBJ whole genome shotgun (WGS) entry which is preliminary data.</text>
</comment>
<dbReference type="PANTHER" id="PTHR30582">
    <property type="entry name" value="L,D-TRANSPEPTIDASE"/>
    <property type="match status" value="1"/>
</dbReference>
<keyword evidence="5 7" id="KW-0573">Peptidoglycan synthesis</keyword>
<dbReference type="Proteomes" id="UP001597400">
    <property type="component" value="Unassembled WGS sequence"/>
</dbReference>
<evidence type="ECO:0000256" key="4">
    <source>
        <dbReference type="ARBA" id="ARBA00022960"/>
    </source>
</evidence>
<dbReference type="EMBL" id="JBHUGS010000001">
    <property type="protein sequence ID" value="MFD1949976.1"/>
    <property type="molecule type" value="Genomic_DNA"/>
</dbReference>
<evidence type="ECO:0000256" key="1">
    <source>
        <dbReference type="ARBA" id="ARBA00004752"/>
    </source>
</evidence>
<accession>A0ABW4TYA9</accession>
<evidence type="ECO:0000256" key="5">
    <source>
        <dbReference type="ARBA" id="ARBA00022984"/>
    </source>
</evidence>
<name>A0ABW4TYA9_9SPHN</name>
<keyword evidence="10" id="KW-1185">Reference proteome</keyword>
<feature type="active site" description="Proton donor/acceptor" evidence="7">
    <location>
        <position position="159"/>
    </location>
</feature>
<dbReference type="CDD" id="cd16913">
    <property type="entry name" value="YkuD_like"/>
    <property type="match status" value="1"/>
</dbReference>
<keyword evidence="3" id="KW-0808">Transferase</keyword>
<dbReference type="PROSITE" id="PS52029">
    <property type="entry name" value="LD_TPASE"/>
    <property type="match status" value="1"/>
</dbReference>
<dbReference type="PANTHER" id="PTHR30582:SF2">
    <property type="entry name" value="L,D-TRANSPEPTIDASE YCIB-RELATED"/>
    <property type="match status" value="1"/>
</dbReference>
<dbReference type="Pfam" id="PF03734">
    <property type="entry name" value="YkuD"/>
    <property type="match status" value="1"/>
</dbReference>
<dbReference type="InterPro" id="IPR038063">
    <property type="entry name" value="Transpep_catalytic_dom"/>
</dbReference>
<sequence>MRRLWYGLVLGMLALAGCGKPPVLSVDPAAFDDRHCAGAGMRECTLLATGDGRFVLAVPGQVTRPSRAAVAAKVAAAELARARRQGLRVLVSLPQQTLYVFRDAKLLYTAPVSTGTPDHRTPTGTFRVMEKAVTHHSNRYSNAPMPFMHRLTSYGIAIHAGALPGYPASHGCIRVPRGFARTLYGLTRVGTVVTITPARPVSAARAMTLI</sequence>
<proteinExistence type="inferred from homology"/>
<evidence type="ECO:0000313" key="9">
    <source>
        <dbReference type="EMBL" id="MFD1949976.1"/>
    </source>
</evidence>
<dbReference type="PROSITE" id="PS51257">
    <property type="entry name" value="PROKAR_LIPOPROTEIN"/>
    <property type="match status" value="1"/>
</dbReference>
<reference evidence="10" key="1">
    <citation type="journal article" date="2019" name="Int. J. Syst. Evol. Microbiol.">
        <title>The Global Catalogue of Microorganisms (GCM) 10K type strain sequencing project: providing services to taxonomists for standard genome sequencing and annotation.</title>
        <authorList>
            <consortium name="The Broad Institute Genomics Platform"/>
            <consortium name="The Broad Institute Genome Sequencing Center for Infectious Disease"/>
            <person name="Wu L."/>
            <person name="Ma J."/>
        </authorList>
    </citation>
    <scope>NUCLEOTIDE SEQUENCE [LARGE SCALE GENOMIC DNA]</scope>
    <source>
        <strain evidence="10">CGMCC 1.12702</strain>
    </source>
</reference>
<feature type="domain" description="L,D-TPase catalytic" evidence="8">
    <location>
        <begin position="87"/>
        <end position="196"/>
    </location>
</feature>
<evidence type="ECO:0000256" key="7">
    <source>
        <dbReference type="PROSITE-ProRule" id="PRU01373"/>
    </source>
</evidence>
<dbReference type="RefSeq" id="WP_380927714.1">
    <property type="nucleotide sequence ID" value="NZ_JBHUGS010000001.1"/>
</dbReference>
<evidence type="ECO:0000256" key="6">
    <source>
        <dbReference type="ARBA" id="ARBA00023316"/>
    </source>
</evidence>
<evidence type="ECO:0000256" key="3">
    <source>
        <dbReference type="ARBA" id="ARBA00022679"/>
    </source>
</evidence>
<evidence type="ECO:0000313" key="10">
    <source>
        <dbReference type="Proteomes" id="UP001597400"/>
    </source>
</evidence>
<feature type="active site" description="Nucleophile" evidence="7">
    <location>
        <position position="172"/>
    </location>
</feature>
<dbReference type="NCBIfam" id="NF004785">
    <property type="entry name" value="PRK06132.1-2"/>
    <property type="match status" value="1"/>
</dbReference>
<dbReference type="InterPro" id="IPR050979">
    <property type="entry name" value="LD-transpeptidase"/>
</dbReference>
<comment type="similarity">
    <text evidence="2">Belongs to the YkuD family.</text>
</comment>
<dbReference type="InterPro" id="IPR005490">
    <property type="entry name" value="LD_TPept_cat_dom"/>
</dbReference>
<dbReference type="Gene3D" id="2.40.440.10">
    <property type="entry name" value="L,D-transpeptidase catalytic domain-like"/>
    <property type="match status" value="1"/>
</dbReference>
<keyword evidence="6 7" id="KW-0961">Cell wall biogenesis/degradation</keyword>
<dbReference type="SUPFAM" id="SSF141523">
    <property type="entry name" value="L,D-transpeptidase catalytic domain-like"/>
    <property type="match status" value="1"/>
</dbReference>
<keyword evidence="4 7" id="KW-0133">Cell shape</keyword>
<evidence type="ECO:0000256" key="2">
    <source>
        <dbReference type="ARBA" id="ARBA00005992"/>
    </source>
</evidence>